<gene>
    <name evidence="3" type="primary">arn2</name>
</gene>
<dbReference type="AlphaFoldDB" id="A0A0C4SD01"/>
<dbReference type="Gene3D" id="2.60.120.10">
    <property type="entry name" value="Jelly Rolls"/>
    <property type="match status" value="1"/>
</dbReference>
<name>A0A0C4SD01_9BACT</name>
<dbReference type="PANTHER" id="PTHR21047">
    <property type="entry name" value="DTDP-6-DEOXY-D-GLUCOSE-3,5 EPIMERASE"/>
    <property type="match status" value="1"/>
</dbReference>
<dbReference type="GO" id="GO:0000271">
    <property type="term" value="P:polysaccharide biosynthetic process"/>
    <property type="evidence" value="ECO:0007669"/>
    <property type="project" value="TreeGrafter"/>
</dbReference>
<dbReference type="CDD" id="cd00438">
    <property type="entry name" value="cupin_RmlC"/>
    <property type="match status" value="1"/>
</dbReference>
<feature type="active site" description="Proton acceptor" evidence="1">
    <location>
        <position position="62"/>
    </location>
</feature>
<accession>A0A0C4SD01</accession>
<protein>
    <submittedName>
        <fullName evidence="3">NDP-hexose 3,5-epimerase</fullName>
    </submittedName>
</protein>
<dbReference type="GO" id="GO:0005829">
    <property type="term" value="C:cytosol"/>
    <property type="evidence" value="ECO:0007669"/>
    <property type="project" value="TreeGrafter"/>
</dbReference>
<organism evidence="3">
    <name type="scientific">uncultured bacterium BAC-AB1442/1414/561</name>
    <dbReference type="NCBI Taxonomy" id="1562172"/>
    <lineage>
        <taxon>Bacteria</taxon>
        <taxon>environmental samples</taxon>
    </lineage>
</organism>
<feature type="active site" description="Proton donor" evidence="1">
    <location>
        <position position="132"/>
    </location>
</feature>
<sequence length="218" mass="23646">MRIHPLSISGAWRVSAEPHGDPRGMFLEWFRSDRLAELLGHAVGFDQGNLSVSNRGVIRGVHFADVPPGQAKYVSCIRGAVLDVVVDLRLGSPTFGRWEGVHLDDVERTAVYLSEGLGHGFCALTEEATVMYLCSTTYNPEREHAINPRDAALGIAWPAADPIVSPRDLAAPSLDEVRERGLLPSYRACIAYAEARQTSSGSLPSVARTVSGSPPRRT</sequence>
<dbReference type="PANTHER" id="PTHR21047:SF2">
    <property type="entry name" value="THYMIDINE DIPHOSPHO-4-KETO-RHAMNOSE 3,5-EPIMERASE"/>
    <property type="match status" value="1"/>
</dbReference>
<dbReference type="InterPro" id="IPR011051">
    <property type="entry name" value="RmlC_Cupin_sf"/>
</dbReference>
<dbReference type="GO" id="GO:0008830">
    <property type="term" value="F:dTDP-4-dehydrorhamnose 3,5-epimerase activity"/>
    <property type="evidence" value="ECO:0007669"/>
    <property type="project" value="InterPro"/>
</dbReference>
<dbReference type="EMBL" id="KJ440489">
    <property type="protein sequence ID" value="AIW62981.1"/>
    <property type="molecule type" value="Genomic_DNA"/>
</dbReference>
<evidence type="ECO:0000256" key="2">
    <source>
        <dbReference type="PIRSR" id="PIRSR600888-3"/>
    </source>
</evidence>
<evidence type="ECO:0000256" key="1">
    <source>
        <dbReference type="PIRSR" id="PIRSR600888-1"/>
    </source>
</evidence>
<dbReference type="GO" id="GO:0019305">
    <property type="term" value="P:dTDP-rhamnose biosynthetic process"/>
    <property type="evidence" value="ECO:0007669"/>
    <property type="project" value="TreeGrafter"/>
</dbReference>
<dbReference type="SUPFAM" id="SSF51182">
    <property type="entry name" value="RmlC-like cupins"/>
    <property type="match status" value="1"/>
</dbReference>
<dbReference type="InterPro" id="IPR000888">
    <property type="entry name" value="RmlC-like"/>
</dbReference>
<reference evidence="3" key="1">
    <citation type="submission" date="2014-02" db="EMBL/GenBank/DDBJ databases">
        <title>Arenimycins C and D, pentangular polyphenols produced by an eDNA-derived gene cluster.</title>
        <authorList>
            <person name="Kang H.-S."/>
            <person name="Brady S.F."/>
        </authorList>
    </citation>
    <scope>NUCLEOTIDE SEQUENCE</scope>
</reference>
<dbReference type="InterPro" id="IPR014710">
    <property type="entry name" value="RmlC-like_jellyroll"/>
</dbReference>
<evidence type="ECO:0000313" key="3">
    <source>
        <dbReference type="EMBL" id="AIW62981.1"/>
    </source>
</evidence>
<feature type="site" description="Participates in a stacking interaction with the thymidine ring of dTDP-4-oxo-6-deoxyglucose" evidence="2">
    <location>
        <position position="138"/>
    </location>
</feature>
<proteinExistence type="predicted"/>
<dbReference type="Pfam" id="PF00908">
    <property type="entry name" value="dTDP_sugar_isom"/>
    <property type="match status" value="1"/>
</dbReference>